<feature type="region of interest" description="Disordered" evidence="1">
    <location>
        <begin position="175"/>
        <end position="236"/>
    </location>
</feature>
<feature type="transmembrane region" description="Helical" evidence="2">
    <location>
        <begin position="41"/>
        <end position="65"/>
    </location>
</feature>
<comment type="caution">
    <text evidence="3">The sequence shown here is derived from an EMBL/GenBank/DDBJ whole genome shotgun (WGS) entry which is preliminary data.</text>
</comment>
<dbReference type="EMBL" id="MCGO01000041">
    <property type="protein sequence ID" value="ORY39177.1"/>
    <property type="molecule type" value="Genomic_DNA"/>
</dbReference>
<organism evidence="3 4">
    <name type="scientific">Rhizoclosmatium globosum</name>
    <dbReference type="NCBI Taxonomy" id="329046"/>
    <lineage>
        <taxon>Eukaryota</taxon>
        <taxon>Fungi</taxon>
        <taxon>Fungi incertae sedis</taxon>
        <taxon>Chytridiomycota</taxon>
        <taxon>Chytridiomycota incertae sedis</taxon>
        <taxon>Chytridiomycetes</taxon>
        <taxon>Chytridiales</taxon>
        <taxon>Chytriomycetaceae</taxon>
        <taxon>Rhizoclosmatium</taxon>
    </lineage>
</organism>
<feature type="compositionally biased region" description="Polar residues" evidence="1">
    <location>
        <begin position="201"/>
        <end position="220"/>
    </location>
</feature>
<evidence type="ECO:0000256" key="1">
    <source>
        <dbReference type="SAM" id="MobiDB-lite"/>
    </source>
</evidence>
<evidence type="ECO:0000313" key="4">
    <source>
        <dbReference type="Proteomes" id="UP000193642"/>
    </source>
</evidence>
<evidence type="ECO:0000313" key="3">
    <source>
        <dbReference type="EMBL" id="ORY39177.1"/>
    </source>
</evidence>
<keyword evidence="2" id="KW-0472">Membrane</keyword>
<feature type="compositionally biased region" description="Basic and acidic residues" evidence="1">
    <location>
        <begin position="223"/>
        <end position="236"/>
    </location>
</feature>
<proteinExistence type="predicted"/>
<feature type="compositionally biased region" description="Gly residues" evidence="1">
    <location>
        <begin position="178"/>
        <end position="191"/>
    </location>
</feature>
<protein>
    <submittedName>
        <fullName evidence="3">Uncharacterized protein</fullName>
    </submittedName>
</protein>
<feature type="transmembrane region" description="Helical" evidence="2">
    <location>
        <begin position="12"/>
        <end position="34"/>
    </location>
</feature>
<keyword evidence="2" id="KW-0812">Transmembrane</keyword>
<reference evidence="3 4" key="1">
    <citation type="submission" date="2016-07" db="EMBL/GenBank/DDBJ databases">
        <title>Pervasive Adenine N6-methylation of Active Genes in Fungi.</title>
        <authorList>
            <consortium name="DOE Joint Genome Institute"/>
            <person name="Mondo S.J."/>
            <person name="Dannebaum R.O."/>
            <person name="Kuo R.C."/>
            <person name="Labutti K."/>
            <person name="Haridas S."/>
            <person name="Kuo A."/>
            <person name="Salamov A."/>
            <person name="Ahrendt S.R."/>
            <person name="Lipzen A."/>
            <person name="Sullivan W."/>
            <person name="Andreopoulos W.B."/>
            <person name="Clum A."/>
            <person name="Lindquist E."/>
            <person name="Daum C."/>
            <person name="Ramamoorthy G.K."/>
            <person name="Gryganskyi A."/>
            <person name="Culley D."/>
            <person name="Magnuson J.K."/>
            <person name="James T.Y."/>
            <person name="O'Malley M.A."/>
            <person name="Stajich J.E."/>
            <person name="Spatafora J.W."/>
            <person name="Visel A."/>
            <person name="Grigoriev I.V."/>
        </authorList>
    </citation>
    <scope>NUCLEOTIDE SEQUENCE [LARGE SCALE GENOMIC DNA]</scope>
    <source>
        <strain evidence="3 4">JEL800</strain>
    </source>
</reference>
<keyword evidence="2" id="KW-1133">Transmembrane helix</keyword>
<accession>A0A1Y2BWZ8</accession>
<feature type="transmembrane region" description="Helical" evidence="2">
    <location>
        <begin position="125"/>
        <end position="144"/>
    </location>
</feature>
<keyword evidence="4" id="KW-1185">Reference proteome</keyword>
<sequence length="281" mass="30535">MPRASKSISSFLLGVLSTFLFTPFLSIISVFCCFHTPRGKAYYLLGVSIASIIQSAGLIFLLIIVRPQAPTICTAVVWFLDQLKFFQDPLSQQQQQQFPTQQKNATSTLVGQAETRCRDAIEKDFSFFCVGVVFFALMSLGLVVEAKHLIKNLRYAEAEEGLKVRDMLGDCEGEAAAGEGGKSGGDGGGVGERGRRRRQSDTFVDSRASSQKSCATTGSSGFKKPDRRMSVQSEGKDAKRLNLVGAVAGKLEFAEPEEIGDEVVVSNRLPRESQATDGTKK</sequence>
<dbReference type="AlphaFoldDB" id="A0A1Y2BWZ8"/>
<gene>
    <name evidence="3" type="ORF">BCR33DRAFT_720412</name>
</gene>
<dbReference type="Proteomes" id="UP000193642">
    <property type="component" value="Unassembled WGS sequence"/>
</dbReference>
<evidence type="ECO:0000256" key="2">
    <source>
        <dbReference type="SAM" id="Phobius"/>
    </source>
</evidence>
<name>A0A1Y2BWZ8_9FUNG</name>